<name>A0ABT3MVY6_9GAMM</name>
<keyword evidence="1" id="KW-0812">Transmembrane</keyword>
<dbReference type="Pfam" id="PF05359">
    <property type="entry name" value="DUF748"/>
    <property type="match status" value="1"/>
</dbReference>
<dbReference type="InterPro" id="IPR008023">
    <property type="entry name" value="DUF748"/>
</dbReference>
<keyword evidence="3" id="KW-1185">Reference proteome</keyword>
<comment type="caution">
    <text evidence="2">The sequence shown here is derived from an EMBL/GenBank/DDBJ whole genome shotgun (WGS) entry which is preliminary data.</text>
</comment>
<evidence type="ECO:0000313" key="2">
    <source>
        <dbReference type="EMBL" id="MCW7553539.1"/>
    </source>
</evidence>
<gene>
    <name evidence="2" type="ORF">NX722_13070</name>
</gene>
<evidence type="ECO:0000256" key="1">
    <source>
        <dbReference type="SAM" id="Phobius"/>
    </source>
</evidence>
<protein>
    <recommendedName>
        <fullName evidence="4">DUF748 domain-containing protein</fullName>
    </recommendedName>
</protein>
<dbReference type="Proteomes" id="UP001209854">
    <property type="component" value="Unassembled WGS sequence"/>
</dbReference>
<keyword evidence="1" id="KW-1133">Transmembrane helix</keyword>
<reference evidence="2 3" key="1">
    <citation type="submission" date="2022-10" db="EMBL/GenBank/DDBJ databases">
        <title>High-quality genome sequences of two octocoral-associated bacteria, Endozoicomonas euniceicola EF212 and Endozoicomonas gorgoniicola PS125.</title>
        <authorList>
            <person name="Chiou Y.-J."/>
            <person name="Chen Y.-H."/>
        </authorList>
    </citation>
    <scope>NUCLEOTIDE SEQUENCE [LARGE SCALE GENOMIC DNA]</scope>
    <source>
        <strain evidence="2 3">PS125</strain>
    </source>
</reference>
<feature type="transmembrane region" description="Helical" evidence="1">
    <location>
        <begin position="9"/>
        <end position="30"/>
    </location>
</feature>
<evidence type="ECO:0008006" key="4">
    <source>
        <dbReference type="Google" id="ProtNLM"/>
    </source>
</evidence>
<accession>A0ABT3MVY6</accession>
<evidence type="ECO:0000313" key="3">
    <source>
        <dbReference type="Proteomes" id="UP001209854"/>
    </source>
</evidence>
<keyword evidence="1" id="KW-0472">Membrane</keyword>
<sequence>MQSRSQSRWFVSVIAGLLIFLTLLSGYFLLPERLARHFLERLSQESGIEILPVRVDYSLFSGELIFKDSDLYLLPGLTVSADEVRMRIPLSKLASSDALQLSRLYFQSPFVNVDLDLLGSPDAAESSPLQEYMTNVVKYFELGKGGLFLSRSGEQPLAASLAYQSMQIQAGDSGELRLTVDGLPEKGDWTFQGQFDLNRGELNGEFDVRSVPLATIQTAFPDSPFDRWEQVTVSANQGFFWSPRHSVSLEGSLMLQQGVVSFAEDQKFRWDELELLGFSLSDGQVSVVKGSLNGADVLLSEQALALLPEQLKAFSELELRRLNLFTRPDQWQSGQGKPELGNLDGQLVSNGESALTLKGTAYALQTLPVAVDAELQADGHGKARIDLRDVDLGSVSKQKRVVAGYDLADSTMNAVMQLSWGADERHAKGRLTFTRFEARPDNDSATDWNLSFIRAAMTDDKGRIIVPVAERKLSEEPLSSALVNLLQDSIKVSLKRVTDEPLQYLGRLSGSQQPLVEAIDYIPGRALLCSESEQTVRQWTNVLSRRPALDLSFQGLASRKADKAGLARAELDADLLELYSGLLKKESENVAGIPLQTREQLIEQMYLRIHNRRLPEISEETQQHRVARAESWLVNHWPLKPESLQNLAEGRAETIKNCLLDAGVDSKRLHIEPAEVVDEQARMYFKLRY</sequence>
<proteinExistence type="predicted"/>
<dbReference type="EMBL" id="JAPFCC010000001">
    <property type="protein sequence ID" value="MCW7553539.1"/>
    <property type="molecule type" value="Genomic_DNA"/>
</dbReference>
<organism evidence="2 3">
    <name type="scientific">Endozoicomonas gorgoniicola</name>
    <dbReference type="NCBI Taxonomy" id="1234144"/>
    <lineage>
        <taxon>Bacteria</taxon>
        <taxon>Pseudomonadati</taxon>
        <taxon>Pseudomonadota</taxon>
        <taxon>Gammaproteobacteria</taxon>
        <taxon>Oceanospirillales</taxon>
        <taxon>Endozoicomonadaceae</taxon>
        <taxon>Endozoicomonas</taxon>
    </lineage>
</organism>
<dbReference type="RefSeq" id="WP_262568360.1">
    <property type="nucleotide sequence ID" value="NZ_JAPFCC010000001.1"/>
</dbReference>